<sequence>MSAYKRILVGVDGSNEAEAALRRAVQFAKMDGATLGIGFVADVRRIAPLIDYEQTYAKKAKAYGEELVEMYKKEAEKAGVAHVETFVHFGTPKTTFNKKITRNFEPDLILVGATGLSATEQFILGSVSEYTAAHAPCDVIIVHAKPWRNRKTVEKL</sequence>
<dbReference type="PANTHER" id="PTHR46268:SF6">
    <property type="entry name" value="UNIVERSAL STRESS PROTEIN UP12"/>
    <property type="match status" value="1"/>
</dbReference>
<gene>
    <name evidence="3" type="primary">uspF</name>
    <name evidence="3" type="ordered locus">LMM7_2783</name>
</gene>
<evidence type="ECO:0000313" key="3">
    <source>
        <dbReference type="EMBL" id="AEH93788.1"/>
    </source>
</evidence>
<dbReference type="EMBL" id="CP002816">
    <property type="protein sequence ID" value="AEH93788.1"/>
    <property type="molecule type" value="Genomic_DNA"/>
</dbReference>
<evidence type="ECO:0000256" key="1">
    <source>
        <dbReference type="ARBA" id="ARBA00008791"/>
    </source>
</evidence>
<dbReference type="PATRIC" id="fig|1030009.3.peg.2772"/>
<dbReference type="RefSeq" id="WP_003722030.1">
    <property type="nucleotide sequence ID" value="NC_017537.1"/>
</dbReference>
<accession>A0A0E0V0D1</accession>
<evidence type="ECO:0000313" key="4">
    <source>
        <dbReference type="Proteomes" id="UP000000486"/>
    </source>
</evidence>
<dbReference type="PANTHER" id="PTHR46268">
    <property type="entry name" value="STRESS RESPONSE PROTEIN NHAX"/>
    <property type="match status" value="1"/>
</dbReference>
<reference evidence="3 4" key="1">
    <citation type="journal article" date="2011" name="J. Bacteriol.">
        <title>Genome sequence of the nonpathogenic Listeria monocytogenes serovar 4a strain M7.</title>
        <authorList>
            <person name="Chen J."/>
            <person name="Xia Y."/>
            <person name="Cheng C."/>
            <person name="Fang C."/>
            <person name="Shan Y."/>
            <person name="Jin G."/>
            <person name="Fang W."/>
        </authorList>
    </citation>
    <scope>NUCLEOTIDE SEQUENCE [LARGE SCALE GENOMIC DNA]</scope>
    <source>
        <strain evidence="3 4">M7</strain>
    </source>
</reference>
<dbReference type="InterPro" id="IPR006016">
    <property type="entry name" value="UspA"/>
</dbReference>
<comment type="similarity">
    <text evidence="1">Belongs to the universal stress protein A family.</text>
</comment>
<dbReference type="CDD" id="cd00293">
    <property type="entry name" value="USP-like"/>
    <property type="match status" value="1"/>
</dbReference>
<organism evidence="3 4">
    <name type="scientific">Listeria monocytogenes serotype 4a (strain M7)</name>
    <dbReference type="NCBI Taxonomy" id="1030009"/>
    <lineage>
        <taxon>Bacteria</taxon>
        <taxon>Bacillati</taxon>
        <taxon>Bacillota</taxon>
        <taxon>Bacilli</taxon>
        <taxon>Bacillales</taxon>
        <taxon>Listeriaceae</taxon>
        <taxon>Listeria</taxon>
    </lineage>
</organism>
<protein>
    <submittedName>
        <fullName evidence="3">Putative universal stress protein UspA and related nucleotide-binding protein</fullName>
    </submittedName>
</protein>
<dbReference type="GeneID" id="86846093"/>
<dbReference type="SUPFAM" id="SSF52402">
    <property type="entry name" value="Adenine nucleotide alpha hydrolases-like"/>
    <property type="match status" value="1"/>
</dbReference>
<dbReference type="Gene3D" id="3.40.50.620">
    <property type="entry name" value="HUPs"/>
    <property type="match status" value="1"/>
</dbReference>
<dbReference type="PRINTS" id="PR01438">
    <property type="entry name" value="UNVRSLSTRESS"/>
</dbReference>
<dbReference type="InterPro" id="IPR006015">
    <property type="entry name" value="Universal_stress_UspA"/>
</dbReference>
<dbReference type="KEGG" id="lmq:LMM7_2783"/>
<dbReference type="InterPro" id="IPR014729">
    <property type="entry name" value="Rossmann-like_a/b/a_fold"/>
</dbReference>
<dbReference type="HOGENOM" id="CLU_049301_16_0_9"/>
<dbReference type="Pfam" id="PF00582">
    <property type="entry name" value="Usp"/>
    <property type="match status" value="1"/>
</dbReference>
<evidence type="ECO:0000259" key="2">
    <source>
        <dbReference type="Pfam" id="PF00582"/>
    </source>
</evidence>
<feature type="domain" description="UspA" evidence="2">
    <location>
        <begin position="4"/>
        <end position="143"/>
    </location>
</feature>
<dbReference type="AlphaFoldDB" id="A0A0E0V0D1"/>
<dbReference type="Proteomes" id="UP000000486">
    <property type="component" value="Chromosome"/>
</dbReference>
<proteinExistence type="inferred from homology"/>
<name>A0A0E0V0D1_LISMM</name>